<organism evidence="2 3">
    <name type="scientific">Acinetobacter baumannii (strain ACICU)</name>
    <dbReference type="NCBI Taxonomy" id="405416"/>
    <lineage>
        <taxon>Bacteria</taxon>
        <taxon>Pseudomonadati</taxon>
        <taxon>Pseudomonadota</taxon>
        <taxon>Gammaproteobacteria</taxon>
        <taxon>Moraxellales</taxon>
        <taxon>Moraxellaceae</taxon>
        <taxon>Acinetobacter</taxon>
        <taxon>Acinetobacter calcoaceticus/baumannii complex</taxon>
    </lineage>
</organism>
<proteinExistence type="predicted"/>
<reference evidence="2 3" key="1">
    <citation type="journal article" date="2008" name="Antimicrob. Agents Chemother.">
        <title>Whole-genome pyrosequencing of an epidemic multidrug-resistant Acinetobacter baumannii strain belonging to the European clone II group.</title>
        <authorList>
            <person name="Iacono M."/>
            <person name="Villa L."/>
            <person name="Fortini D."/>
            <person name="Bordoni R."/>
            <person name="Imperi F."/>
            <person name="Bonnal R.J."/>
            <person name="Sicheritz-Ponten T."/>
            <person name="De Bellis G."/>
            <person name="Visca P."/>
            <person name="Cassone A."/>
            <person name="Carattoli A."/>
        </authorList>
    </citation>
    <scope>NUCLEOTIDE SEQUENCE [LARGE SCALE GENOMIC DNA]</scope>
    <source>
        <strain evidence="2 3">ACICU</strain>
    </source>
</reference>
<dbReference type="AlphaFoldDB" id="A0A7U3Y399"/>
<feature type="chain" id="PRO_5031450299" description="Lipoprotein" evidence="1">
    <location>
        <begin position="22"/>
        <end position="309"/>
    </location>
</feature>
<dbReference type="EMBL" id="CP000863">
    <property type="protein sequence ID" value="ACC58870.1"/>
    <property type="molecule type" value="Genomic_DNA"/>
</dbReference>
<dbReference type="PROSITE" id="PS51257">
    <property type="entry name" value="PROKAR_LIPOPROTEIN"/>
    <property type="match status" value="1"/>
</dbReference>
<gene>
    <name evidence="2" type="ordered locus">ACICU_03561</name>
</gene>
<dbReference type="KEGG" id="abc:ACICU_03561"/>
<feature type="signal peptide" evidence="1">
    <location>
        <begin position="1"/>
        <end position="21"/>
    </location>
</feature>
<dbReference type="RefSeq" id="WP_001256696.1">
    <property type="nucleotide sequence ID" value="NC_010611.1"/>
</dbReference>
<evidence type="ECO:0000313" key="2">
    <source>
        <dbReference type="EMBL" id="ACC58870.1"/>
    </source>
</evidence>
<dbReference type="Proteomes" id="UP000008839">
    <property type="component" value="Chromosome"/>
</dbReference>
<evidence type="ECO:0000256" key="1">
    <source>
        <dbReference type="SAM" id="SignalP"/>
    </source>
</evidence>
<sequence>MRSKIFISVILFGLSACAAKADQNQLKDRELDKLVACNGGNTEYTNIDGYFTIPDFGCPYDGKNNKIGNAMVYLIAPDHNNDYIQLNNMKNIKGKYIYIVPFKFLNQDKKSGSFYIAKDNYSYEVYFNEGGKWVRKPDIIVSNNKVSVLSEINGFLNDRAKSFSKKTEKKLKKYKMDINHDGVEDFIEVVGKDNKPSSIHILNGLDNSLIYKNDKIFNNSFNECNYSSFDNISISKNNFTLEYSTCADSSQIGYRYATFKTDKNKEPILIQDNYLVSPREETSDNFKPKKVNCLTSSKITFNQFNGRCG</sequence>
<protein>
    <recommendedName>
        <fullName evidence="4">Lipoprotein</fullName>
    </recommendedName>
</protein>
<evidence type="ECO:0000313" key="3">
    <source>
        <dbReference type="Proteomes" id="UP000008839"/>
    </source>
</evidence>
<evidence type="ECO:0008006" key="4">
    <source>
        <dbReference type="Google" id="ProtNLM"/>
    </source>
</evidence>
<keyword evidence="1" id="KW-0732">Signal</keyword>
<accession>A0A7U3Y399</accession>
<name>A0A7U3Y399_ACIBC</name>